<keyword evidence="2" id="KW-1185">Reference proteome</keyword>
<gene>
    <name evidence="1" type="ORF">IE53DRAFT_311915</name>
</gene>
<protein>
    <submittedName>
        <fullName evidence="1">Uncharacterized protein</fullName>
    </submittedName>
</protein>
<evidence type="ECO:0000313" key="1">
    <source>
        <dbReference type="EMBL" id="PWN52540.1"/>
    </source>
</evidence>
<accession>A0ACD0P367</accession>
<reference evidence="1 2" key="1">
    <citation type="journal article" date="2018" name="Mol. Biol. Evol.">
        <title>Broad Genomic Sampling Reveals a Smut Pathogenic Ancestry of the Fungal Clade Ustilaginomycotina.</title>
        <authorList>
            <person name="Kijpornyongpan T."/>
            <person name="Mondo S.J."/>
            <person name="Barry K."/>
            <person name="Sandor L."/>
            <person name="Lee J."/>
            <person name="Lipzen A."/>
            <person name="Pangilinan J."/>
            <person name="LaButti K."/>
            <person name="Hainaut M."/>
            <person name="Henrissat B."/>
            <person name="Grigoriev I.V."/>
            <person name="Spatafora J.W."/>
            <person name="Aime M.C."/>
        </authorList>
    </citation>
    <scope>NUCLEOTIDE SEQUENCE [LARGE SCALE GENOMIC DNA]</scope>
    <source>
        <strain evidence="1 2">SA 807</strain>
    </source>
</reference>
<organism evidence="1 2">
    <name type="scientific">Violaceomyces palustris</name>
    <dbReference type="NCBI Taxonomy" id="1673888"/>
    <lineage>
        <taxon>Eukaryota</taxon>
        <taxon>Fungi</taxon>
        <taxon>Dikarya</taxon>
        <taxon>Basidiomycota</taxon>
        <taxon>Ustilaginomycotina</taxon>
        <taxon>Ustilaginomycetes</taxon>
        <taxon>Violaceomycetales</taxon>
        <taxon>Violaceomycetaceae</taxon>
        <taxon>Violaceomyces</taxon>
    </lineage>
</organism>
<evidence type="ECO:0000313" key="2">
    <source>
        <dbReference type="Proteomes" id="UP000245626"/>
    </source>
</evidence>
<proteinExistence type="predicted"/>
<sequence>MRSLSRRSADELRTSPQRRFGADVGLILDWVRALILISYDSYGRNELKLADEYIRLACEIALGAGLNLVDSKGNFQDPSDASSDCRRAWWELYIAELMLFATTSGEVPRHFDDTSMSVLVNSPLDPGETNQSEAYDIRVRTAAIVNESIKPPADPCRPELSRLQAIDTMISNLLVRAQSTWAGLALETSQHSSGQPTPASQTKLEITFTAMVILHAARIHLHRQAWFSDLTMDFESCSFKPKNTPVKDLAPGSIEGQDEGCEDCSLSSPKAAIRRTRIAASVAKIVSVSDLSSTEKFPFEVPAHWPFFNCCQLVAAFGYVVAVAASGAEENGSFPMSTSAPTAAIWKLRAALSNIRFAEATLTRYSVYWPIAEVYREEVRRCRNAVDFSGPTGLGSPP</sequence>
<dbReference type="Proteomes" id="UP000245626">
    <property type="component" value="Unassembled WGS sequence"/>
</dbReference>
<name>A0ACD0P367_9BASI</name>
<dbReference type="EMBL" id="KZ819771">
    <property type="protein sequence ID" value="PWN52540.1"/>
    <property type="molecule type" value="Genomic_DNA"/>
</dbReference>